<dbReference type="InterPro" id="IPR001279">
    <property type="entry name" value="Metallo-B-lactamas"/>
</dbReference>
<accession>A0A0R1KUM8</accession>
<dbReference type="PATRIC" id="fig|1423808.3.peg.938"/>
<dbReference type="EMBL" id="AZEA01000019">
    <property type="protein sequence ID" value="KRK87534.1"/>
    <property type="molecule type" value="Genomic_DNA"/>
</dbReference>
<dbReference type="AlphaFoldDB" id="A0A0R1KUM8"/>
<gene>
    <name evidence="2" type="ORF">FD17_GL000932</name>
</gene>
<dbReference type="InterPro" id="IPR052533">
    <property type="entry name" value="WalJ/YycJ-like"/>
</dbReference>
<dbReference type="SMART" id="SM00849">
    <property type="entry name" value="Lactamase_B"/>
    <property type="match status" value="1"/>
</dbReference>
<dbReference type="Pfam" id="PF12706">
    <property type="entry name" value="Lactamase_B_2"/>
    <property type="match status" value="1"/>
</dbReference>
<dbReference type="InterPro" id="IPR036866">
    <property type="entry name" value="RibonucZ/Hydroxyglut_hydro"/>
</dbReference>
<evidence type="ECO:0000313" key="3">
    <source>
        <dbReference type="Proteomes" id="UP000051581"/>
    </source>
</evidence>
<sequence length="239" mass="27155">MIKVKVFGSGSSGNGYLVDDGQSQLMIEAGIPFKKVEPEMNFDFSKVEGMLISHEHGDHTKYLSQFVKRTSFPIYATKGTFDSLDMAGARYEAMDKLEPVRIGTWTVIAFPVKHDAAEPVGFLIISSMGERLLYVTDTYFVKYKFNHIDYMLVEMNYSNEIATENDQEGLLNHGLHNRILTSHFEMKNSLDFIKHNLSPSLKWVELIHLSDNNSNAELFKHKTQALTGVPVMIAPKRSW</sequence>
<evidence type="ECO:0000259" key="1">
    <source>
        <dbReference type="SMART" id="SM00849"/>
    </source>
</evidence>
<dbReference type="PANTHER" id="PTHR47619:SF1">
    <property type="entry name" value="EXODEOXYRIBONUCLEASE WALJ"/>
    <property type="match status" value="1"/>
</dbReference>
<proteinExistence type="predicted"/>
<dbReference type="SUPFAM" id="SSF56281">
    <property type="entry name" value="Metallo-hydrolase/oxidoreductase"/>
    <property type="match status" value="1"/>
</dbReference>
<protein>
    <recommendedName>
        <fullName evidence="1">Metallo-beta-lactamase domain-containing protein</fullName>
    </recommendedName>
</protein>
<keyword evidence="3" id="KW-1185">Reference proteome</keyword>
<evidence type="ECO:0000313" key="2">
    <source>
        <dbReference type="EMBL" id="KRK87534.1"/>
    </source>
</evidence>
<dbReference type="OrthoDB" id="1846420at2"/>
<dbReference type="Gene3D" id="3.60.15.10">
    <property type="entry name" value="Ribonuclease Z/Hydroxyacylglutathione hydrolase-like"/>
    <property type="match status" value="1"/>
</dbReference>
<dbReference type="Proteomes" id="UP000051581">
    <property type="component" value="Unassembled WGS sequence"/>
</dbReference>
<comment type="caution">
    <text evidence="2">The sequence shown here is derived from an EMBL/GenBank/DDBJ whole genome shotgun (WGS) entry which is preliminary data.</text>
</comment>
<dbReference type="PANTHER" id="PTHR47619">
    <property type="entry name" value="METALLO-HYDROLASE YYCJ-RELATED"/>
    <property type="match status" value="1"/>
</dbReference>
<dbReference type="RefSeq" id="WP_057826004.1">
    <property type="nucleotide sequence ID" value="NZ_AZEA01000019.1"/>
</dbReference>
<organism evidence="2 3">
    <name type="scientific">Lentilactobacillus sunkii DSM 19904</name>
    <dbReference type="NCBI Taxonomy" id="1423808"/>
    <lineage>
        <taxon>Bacteria</taxon>
        <taxon>Bacillati</taxon>
        <taxon>Bacillota</taxon>
        <taxon>Bacilli</taxon>
        <taxon>Lactobacillales</taxon>
        <taxon>Lactobacillaceae</taxon>
        <taxon>Lentilactobacillus</taxon>
    </lineage>
</organism>
<feature type="domain" description="Metallo-beta-lactamase" evidence="1">
    <location>
        <begin position="12"/>
        <end position="183"/>
    </location>
</feature>
<reference evidence="2 3" key="1">
    <citation type="journal article" date="2015" name="Genome Announc.">
        <title>Expanding the biotechnology potential of lactobacilli through comparative genomics of 213 strains and associated genera.</title>
        <authorList>
            <person name="Sun Z."/>
            <person name="Harris H.M."/>
            <person name="McCann A."/>
            <person name="Guo C."/>
            <person name="Argimon S."/>
            <person name="Zhang W."/>
            <person name="Yang X."/>
            <person name="Jeffery I.B."/>
            <person name="Cooney J.C."/>
            <person name="Kagawa T.F."/>
            <person name="Liu W."/>
            <person name="Song Y."/>
            <person name="Salvetti E."/>
            <person name="Wrobel A."/>
            <person name="Rasinkangas P."/>
            <person name="Parkhill J."/>
            <person name="Rea M.C."/>
            <person name="O'Sullivan O."/>
            <person name="Ritari J."/>
            <person name="Douillard F.P."/>
            <person name="Paul Ross R."/>
            <person name="Yang R."/>
            <person name="Briner A.E."/>
            <person name="Felis G.E."/>
            <person name="de Vos W.M."/>
            <person name="Barrangou R."/>
            <person name="Klaenhammer T.R."/>
            <person name="Caufield P.W."/>
            <person name="Cui Y."/>
            <person name="Zhang H."/>
            <person name="O'Toole P.W."/>
        </authorList>
    </citation>
    <scope>NUCLEOTIDE SEQUENCE [LARGE SCALE GENOMIC DNA]</scope>
    <source>
        <strain evidence="2 3">DSM 19904</strain>
    </source>
</reference>
<name>A0A0R1KUM8_9LACO</name>